<comment type="caution">
    <text evidence="2">The sequence shown here is derived from an EMBL/GenBank/DDBJ whole genome shotgun (WGS) entry which is preliminary data.</text>
</comment>
<dbReference type="AlphaFoldDB" id="A0A1B8H9X4"/>
<dbReference type="PANTHER" id="PTHR42659:SF9">
    <property type="entry name" value="XANTHINE DEHYDROGENASE FAD-BINDING SUBUNIT XDHB-RELATED"/>
    <property type="match status" value="1"/>
</dbReference>
<dbReference type="PROSITE" id="PS51387">
    <property type="entry name" value="FAD_PCMH"/>
    <property type="match status" value="1"/>
</dbReference>
<dbReference type="Gene3D" id="3.30.465.10">
    <property type="match status" value="1"/>
</dbReference>
<dbReference type="SMART" id="SM01092">
    <property type="entry name" value="CO_deh_flav_C"/>
    <property type="match status" value="1"/>
</dbReference>
<gene>
    <name evidence="2" type="ORF">AYY17_05930</name>
</gene>
<dbReference type="InterPro" id="IPR051312">
    <property type="entry name" value="Diverse_Substr_Oxidored"/>
</dbReference>
<proteinExistence type="predicted"/>
<name>A0A1B8H9X4_9GAMM</name>
<dbReference type="InterPro" id="IPR016169">
    <property type="entry name" value="FAD-bd_PCMH_sub2"/>
</dbReference>
<dbReference type="RefSeq" id="WP_067424124.1">
    <property type="nucleotide sequence ID" value="NZ_LZEX01000023.1"/>
</dbReference>
<dbReference type="InterPro" id="IPR002346">
    <property type="entry name" value="Mopterin_DH_FAD-bd"/>
</dbReference>
<dbReference type="InterPro" id="IPR005107">
    <property type="entry name" value="CO_DH_flav_C"/>
</dbReference>
<organism evidence="2 3">
    <name type="scientific">Morganella psychrotolerans</name>
    <dbReference type="NCBI Taxonomy" id="368603"/>
    <lineage>
        <taxon>Bacteria</taxon>
        <taxon>Pseudomonadati</taxon>
        <taxon>Pseudomonadota</taxon>
        <taxon>Gammaproteobacteria</taxon>
        <taxon>Enterobacterales</taxon>
        <taxon>Morganellaceae</taxon>
        <taxon>Morganella</taxon>
    </lineage>
</organism>
<dbReference type="NCBIfam" id="TIGR03312">
    <property type="entry name" value="Se_sel_red_FAD"/>
    <property type="match status" value="1"/>
</dbReference>
<dbReference type="InterPro" id="IPR017698">
    <property type="entry name" value="Molybdo-cont_Rdtase_FAD-bd_su"/>
</dbReference>
<dbReference type="SUPFAM" id="SSF56176">
    <property type="entry name" value="FAD-binding/transporter-associated domain-like"/>
    <property type="match status" value="1"/>
</dbReference>
<dbReference type="GO" id="GO:0071949">
    <property type="term" value="F:FAD binding"/>
    <property type="evidence" value="ECO:0007669"/>
    <property type="project" value="InterPro"/>
</dbReference>
<dbReference type="STRING" id="368603.AYY16_12445"/>
<dbReference type="Gene3D" id="3.30.390.50">
    <property type="entry name" value="CO dehydrogenase flavoprotein, C-terminal domain"/>
    <property type="match status" value="1"/>
</dbReference>
<reference evidence="2 3" key="1">
    <citation type="submission" date="2016-06" db="EMBL/GenBank/DDBJ databases">
        <authorList>
            <person name="Kjaerup R.B."/>
            <person name="Dalgaard T.S."/>
            <person name="Juul-Madsen H.R."/>
        </authorList>
    </citation>
    <scope>NUCLEOTIDE SEQUENCE [LARGE SCALE GENOMIC DNA]</scope>
    <source>
        <strain evidence="2 3">GCSL-Mp3</strain>
    </source>
</reference>
<feature type="domain" description="FAD-binding PCMH-type" evidence="1">
    <location>
        <begin position="1"/>
        <end position="160"/>
    </location>
</feature>
<evidence type="ECO:0000313" key="2">
    <source>
        <dbReference type="EMBL" id="OBU05878.1"/>
    </source>
</evidence>
<dbReference type="Proteomes" id="UP000092247">
    <property type="component" value="Unassembled WGS sequence"/>
</dbReference>
<evidence type="ECO:0000259" key="1">
    <source>
        <dbReference type="PROSITE" id="PS51387"/>
    </source>
</evidence>
<dbReference type="InterPro" id="IPR036683">
    <property type="entry name" value="CO_DH_flav_C_dom_sf"/>
</dbReference>
<sequence length="258" mass="28277">MIEQFFRPATLSQATELKNRFQDSAVWLAGGSKLNALLTKTSRNIAISLSLLPLKTIEWQDGILRIGATVTLEALRESPLIPRALYDALGFVYSRHIRNQATIGGEIAACQREHALLPVLLVLDAQVQLANSNDVISLESYLAKPDERLITHLVLQDPFRRCATRTVRETADGWAVVTAAVALTGNNEQRIAVDGVGCTIARLPQIEAKQLSGEALEKAVSQAINPKADLTGSEEYKRYITGILVSDLLTDCRQMGEK</sequence>
<dbReference type="InterPro" id="IPR036318">
    <property type="entry name" value="FAD-bd_PCMH-like_sf"/>
</dbReference>
<dbReference type="SUPFAM" id="SSF55447">
    <property type="entry name" value="CO dehydrogenase flavoprotein C-terminal domain-like"/>
    <property type="match status" value="1"/>
</dbReference>
<dbReference type="EMBL" id="LZEX01000023">
    <property type="protein sequence ID" value="OBU05878.1"/>
    <property type="molecule type" value="Genomic_DNA"/>
</dbReference>
<dbReference type="GO" id="GO:0016491">
    <property type="term" value="F:oxidoreductase activity"/>
    <property type="evidence" value="ECO:0007669"/>
    <property type="project" value="InterPro"/>
</dbReference>
<dbReference type="PANTHER" id="PTHR42659">
    <property type="entry name" value="XANTHINE DEHYDROGENASE SUBUNIT C-RELATED"/>
    <property type="match status" value="1"/>
</dbReference>
<dbReference type="InterPro" id="IPR016166">
    <property type="entry name" value="FAD-bd_PCMH"/>
</dbReference>
<accession>A0A1B8H9X4</accession>
<protein>
    <submittedName>
        <fullName evidence="2">Molybdopterin-dependent oxidoreductase FAD-binding subunit</fullName>
    </submittedName>
</protein>
<dbReference type="Pfam" id="PF00941">
    <property type="entry name" value="FAD_binding_5"/>
    <property type="match status" value="1"/>
</dbReference>
<evidence type="ECO:0000313" key="3">
    <source>
        <dbReference type="Proteomes" id="UP000092247"/>
    </source>
</evidence>